<dbReference type="CDD" id="cd00527">
    <property type="entry name" value="IF6"/>
    <property type="match status" value="1"/>
</dbReference>
<protein>
    <recommendedName>
        <fullName evidence="10">Eukaryotic translation initiation factor 6</fullName>
        <shortName evidence="10">eIF-6</shortName>
    </recommendedName>
</protein>
<dbReference type="Gene3D" id="3.40.50.2060">
    <property type="match status" value="1"/>
</dbReference>
<dbReference type="GO" id="GO:0000054">
    <property type="term" value="P:ribosomal subunit export from nucleus"/>
    <property type="evidence" value="ECO:0007669"/>
    <property type="project" value="UniProtKB-UniRule"/>
</dbReference>
<feature type="modified residue" description="Phosphoserine; by CK1" evidence="10">
    <location>
        <position position="743"/>
    </location>
</feature>
<dbReference type="InterPro" id="IPR043154">
    <property type="entry name" value="Sec-1-like_dom1"/>
</dbReference>
<dbReference type="HAMAP" id="MF_00032">
    <property type="entry name" value="eIF_6"/>
    <property type="match status" value="1"/>
</dbReference>
<accession>A0A8H7Q6C9</accession>
<dbReference type="GO" id="GO:0031410">
    <property type="term" value="C:cytoplasmic vesicle"/>
    <property type="evidence" value="ECO:0007669"/>
    <property type="project" value="UniProtKB-ARBA"/>
</dbReference>
<evidence type="ECO:0000313" key="12">
    <source>
        <dbReference type="Proteomes" id="UP000654370"/>
    </source>
</evidence>
<dbReference type="Gene3D" id="3.90.830.10">
    <property type="entry name" value="Syntaxin Binding Protein 1, Chain A, domain 2"/>
    <property type="match status" value="1"/>
</dbReference>
<dbReference type="GO" id="GO:0003743">
    <property type="term" value="F:translation initiation factor activity"/>
    <property type="evidence" value="ECO:0007669"/>
    <property type="project" value="UniProtKB-UniRule"/>
</dbReference>
<keyword evidence="10" id="KW-0690">Ribosome biogenesis</keyword>
<keyword evidence="8" id="KW-0472">Membrane</keyword>
<comment type="function">
    <text evidence="10">Binds to the 60S ribosomal subunit and prevents its association with the 40S ribosomal subunit to form the 80S initiation complex in the cytoplasm. Is also involved in ribosome biogenesis. Associates with pre-60S subunits in the nucleus and is involved in its nuclear export.</text>
</comment>
<dbReference type="SUPFAM" id="SSF56815">
    <property type="entry name" value="Sec1/munc18-like (SM) proteins"/>
    <property type="match status" value="1"/>
</dbReference>
<dbReference type="InterPro" id="IPR036045">
    <property type="entry name" value="Sec1-like_sf"/>
</dbReference>
<keyword evidence="9 10" id="KW-0539">Nucleus</keyword>
<keyword evidence="12" id="KW-1185">Reference proteome</keyword>
<gene>
    <name evidence="10" type="primary">TIF6</name>
    <name evidence="11" type="ORF">INT43_002337</name>
</gene>
<dbReference type="PANTHER" id="PTHR10784">
    <property type="entry name" value="TRANSLATION INITIATION FACTOR 6"/>
    <property type="match status" value="1"/>
</dbReference>
<dbReference type="Gene3D" id="3.75.10.10">
    <property type="entry name" value="L-arginine/glycine Amidinotransferase, Chain A"/>
    <property type="match status" value="1"/>
</dbReference>
<comment type="subcellular location">
    <subcellularLocation>
        <location evidence="10">Cytoplasm</location>
    </subcellularLocation>
    <subcellularLocation>
        <location evidence="10">Nucleus</location>
        <location evidence="10">Nucleolus</location>
    </subcellularLocation>
    <subcellularLocation>
        <location evidence="1">Endomembrane system</location>
        <topology evidence="1">Peripheral membrane protein</topology>
    </subcellularLocation>
    <text evidence="10">Shuttles between cytoplasm and nucleus/nucleolus.</text>
</comment>
<dbReference type="GO" id="GO:0042273">
    <property type="term" value="P:ribosomal large subunit biogenesis"/>
    <property type="evidence" value="ECO:0007669"/>
    <property type="project" value="UniProtKB-UniRule"/>
</dbReference>
<dbReference type="FunFam" id="3.75.10.10:FF:000001">
    <property type="entry name" value="Eukaryotic translation initiation factor 6"/>
    <property type="match status" value="1"/>
</dbReference>
<comment type="subunit">
    <text evidence="10">Monomer. Associates with the 60S ribosomal subunit.</text>
</comment>
<evidence type="ECO:0000256" key="8">
    <source>
        <dbReference type="ARBA" id="ARBA00023136"/>
    </source>
</evidence>
<dbReference type="SUPFAM" id="SSF55909">
    <property type="entry name" value="Pentein"/>
    <property type="match status" value="1"/>
</dbReference>
<evidence type="ECO:0000256" key="6">
    <source>
        <dbReference type="ARBA" id="ARBA00022917"/>
    </source>
</evidence>
<dbReference type="InterPro" id="IPR027482">
    <property type="entry name" value="Sec1-like_dom2"/>
</dbReference>
<dbReference type="GO" id="GO:0005730">
    <property type="term" value="C:nucleolus"/>
    <property type="evidence" value="ECO:0007669"/>
    <property type="project" value="UniProtKB-SubCell"/>
</dbReference>
<comment type="caution">
    <text evidence="11">The sequence shown here is derived from an EMBL/GenBank/DDBJ whole genome shotgun (WGS) entry which is preliminary data.</text>
</comment>
<evidence type="ECO:0000256" key="4">
    <source>
        <dbReference type="ARBA" id="ARBA00022490"/>
    </source>
</evidence>
<evidence type="ECO:0000256" key="1">
    <source>
        <dbReference type="ARBA" id="ARBA00004184"/>
    </source>
</evidence>
<keyword evidence="7" id="KW-0653">Protein transport</keyword>
<dbReference type="GO" id="GO:0042256">
    <property type="term" value="P:cytosolic ribosome assembly"/>
    <property type="evidence" value="ECO:0007669"/>
    <property type="project" value="UniProtKB-UniRule"/>
</dbReference>
<organism evidence="11 12">
    <name type="scientific">Mortierella isabellina</name>
    <name type="common">Filamentous fungus</name>
    <name type="synonym">Umbelopsis isabellina</name>
    <dbReference type="NCBI Taxonomy" id="91625"/>
    <lineage>
        <taxon>Eukaryota</taxon>
        <taxon>Fungi</taxon>
        <taxon>Fungi incertae sedis</taxon>
        <taxon>Mucoromycota</taxon>
        <taxon>Mucoromycotina</taxon>
        <taxon>Umbelopsidomycetes</taxon>
        <taxon>Umbelopsidales</taxon>
        <taxon>Umbelopsidaceae</taxon>
        <taxon>Umbelopsis</taxon>
    </lineage>
</organism>
<keyword evidence="3" id="KW-0813">Transport</keyword>
<comment type="similarity">
    <text evidence="10">Belongs to the eIF-6 family.</text>
</comment>
<dbReference type="GO" id="GO:0016192">
    <property type="term" value="P:vesicle-mediated transport"/>
    <property type="evidence" value="ECO:0007669"/>
    <property type="project" value="InterPro"/>
</dbReference>
<evidence type="ECO:0000256" key="10">
    <source>
        <dbReference type="HAMAP-Rule" id="MF_03132"/>
    </source>
</evidence>
<dbReference type="InterPro" id="IPR001619">
    <property type="entry name" value="Sec1-like"/>
</dbReference>
<dbReference type="EMBL" id="JAEPQZ010000001">
    <property type="protein sequence ID" value="KAG2185899.1"/>
    <property type="molecule type" value="Genomic_DNA"/>
</dbReference>
<dbReference type="SMART" id="SM00654">
    <property type="entry name" value="eIF6"/>
    <property type="match status" value="1"/>
</dbReference>
<evidence type="ECO:0000256" key="3">
    <source>
        <dbReference type="ARBA" id="ARBA00022448"/>
    </source>
</evidence>
<dbReference type="Gene3D" id="1.25.40.60">
    <property type="match status" value="1"/>
</dbReference>
<evidence type="ECO:0000256" key="9">
    <source>
        <dbReference type="ARBA" id="ARBA00023242"/>
    </source>
</evidence>
<dbReference type="InterPro" id="IPR002769">
    <property type="entry name" value="eIF6"/>
</dbReference>
<evidence type="ECO:0000313" key="11">
    <source>
        <dbReference type="EMBL" id="KAG2185899.1"/>
    </source>
</evidence>
<proteinExistence type="inferred from homology"/>
<dbReference type="FunFam" id="3.90.830.10:FF:000002">
    <property type="entry name" value="Vacuolar protein sorting-associated protein 45"/>
    <property type="match status" value="1"/>
</dbReference>
<name>A0A8H7Q6C9_MORIS</name>
<evidence type="ECO:0000256" key="7">
    <source>
        <dbReference type="ARBA" id="ARBA00022927"/>
    </source>
</evidence>
<keyword evidence="10" id="KW-0597">Phosphoprotein</keyword>
<dbReference type="Gene3D" id="3.40.50.1910">
    <property type="match status" value="1"/>
</dbReference>
<dbReference type="OrthoDB" id="10266265at2759"/>
<dbReference type="GO" id="GO:0015031">
    <property type="term" value="P:protein transport"/>
    <property type="evidence" value="ECO:0007669"/>
    <property type="project" value="UniProtKB-KW"/>
</dbReference>
<dbReference type="GO" id="GO:0012505">
    <property type="term" value="C:endomembrane system"/>
    <property type="evidence" value="ECO:0007669"/>
    <property type="project" value="UniProtKB-SubCell"/>
</dbReference>
<dbReference type="Proteomes" id="UP000654370">
    <property type="component" value="Unassembled WGS sequence"/>
</dbReference>
<evidence type="ECO:0000256" key="2">
    <source>
        <dbReference type="ARBA" id="ARBA00009884"/>
    </source>
</evidence>
<keyword evidence="5 10" id="KW-0396">Initiation factor</keyword>
<dbReference type="GO" id="GO:0043023">
    <property type="term" value="F:ribosomal large subunit binding"/>
    <property type="evidence" value="ECO:0007669"/>
    <property type="project" value="UniProtKB-UniRule"/>
</dbReference>
<comment type="similarity">
    <text evidence="2">Belongs to the STXBP/unc-18/SEC1 family.</text>
</comment>
<feature type="modified residue" description="Phosphoserine; by CK1" evidence="10">
    <location>
        <position position="744"/>
    </location>
</feature>
<reference evidence="11" key="1">
    <citation type="submission" date="2020-12" db="EMBL/GenBank/DDBJ databases">
        <title>Metabolic potential, ecology and presence of endohyphal bacteria is reflected in genomic diversity of Mucoromycotina.</title>
        <authorList>
            <person name="Muszewska A."/>
            <person name="Okrasinska A."/>
            <person name="Steczkiewicz K."/>
            <person name="Drgas O."/>
            <person name="Orlowska M."/>
            <person name="Perlinska-Lenart U."/>
            <person name="Aleksandrzak-Piekarczyk T."/>
            <person name="Szatraj K."/>
            <person name="Zielenkiewicz U."/>
            <person name="Pilsyk S."/>
            <person name="Malc E."/>
            <person name="Mieczkowski P."/>
            <person name="Kruszewska J.S."/>
            <person name="Biernat P."/>
            <person name="Pawlowska J."/>
        </authorList>
    </citation>
    <scope>NUCLEOTIDE SEQUENCE</scope>
    <source>
        <strain evidence="11">WA0000067209</strain>
    </source>
</reference>
<dbReference type="NCBIfam" id="TIGR00323">
    <property type="entry name" value="eIF-6"/>
    <property type="match status" value="1"/>
</dbReference>
<evidence type="ECO:0000256" key="5">
    <source>
        <dbReference type="ARBA" id="ARBA00022540"/>
    </source>
</evidence>
<sequence>MDVIKAVQNYVNKMIDEVPGMKVLLLDTETTPIVSLVATQSNLLAKECYLIDRIDNRDRDTLRHLKCLCFLRPTSQSMQWLVEELREPCYGDYYIYFSNTIRKSDVEQLAEVDEHEVVREIQEYYGDYLAINPDLFSLGMDMPEYRLFGNSISDWDTHTFDRSVQGVLANLLSLKKKPVIRYEAASTMGKRLAQEIQYQIQHEGQLFDFRKTDTPPVLLILDRRSDPVTPLLSQWTYQAMVHGMIGIHNGRVDLSNVPDIKKELKEIVLSPDQDPFFKKSMYLNLGDLGANIKSYVDEYQVKTKSNMNIESIADMKRFVEEYPEFRKLSGNVSKHVALVSELSRRVAQENLLEVSELEQGLACNENHNADLKHSSCANQNIQRLIGSENVTEDAKIVLVLLYALRYEKTPNNAIKSLIDLLDRYGVSEYKSSLIPAILKYAGDAHRQGDLFSNQSFLSRGRSAFKGLKGVENVYTQHTPLMAETIDLLLKGRLKDTTHPFVENNVVGPPGSVSRAQDIIVFFIGGTTYEEARYVAQLNASTPGARIVLGGTSVHNTQSFLGLLQEQPLIMAVRAQFENSNEIGVFSLLTNSYCLVAVGGSENFYSVFEGELGDVIPVIHTSIAGCRIIGRLCVGNKNGLLVPNTTTDQELQHIRNSLPEKVAVQRVEERLSALGNVIVCNDYVALVHPDIDRETEEIIADVLGVEVFRQTIADQVLVGAYSSLSNQGGIVHPRTSIQDQDELSSLLQIPLVAGTVNRGSDVIGAGCVVNDWCAFAGMDTTSTELSVMESIFKLQDAQPTAIVNEMRDALVDTYS</sequence>
<dbReference type="AlphaFoldDB" id="A0A8H7Q6C9"/>
<dbReference type="Pfam" id="PF00995">
    <property type="entry name" value="Sec1"/>
    <property type="match status" value="1"/>
</dbReference>
<dbReference type="Pfam" id="PF01912">
    <property type="entry name" value="eIF-6"/>
    <property type="match status" value="1"/>
</dbReference>
<keyword evidence="4 10" id="KW-0963">Cytoplasm</keyword>
<keyword evidence="6 10" id="KW-0648">Protein biosynthesis</keyword>
<dbReference type="InterPro" id="IPR043127">
    <property type="entry name" value="Sec-1-like_dom3a"/>
</dbReference>
<comment type="PTM">
    <text evidence="10">Phosphorylation at Ser-743 and Ser-744 promotes nuclear export.</text>
</comment>